<accession>A0A1I0Z9F7</accession>
<feature type="signal peptide" evidence="1">
    <location>
        <begin position="1"/>
        <end position="32"/>
    </location>
</feature>
<evidence type="ECO:0000313" key="3">
    <source>
        <dbReference type="Proteomes" id="UP000199113"/>
    </source>
</evidence>
<dbReference type="Proteomes" id="UP000199113">
    <property type="component" value="Unassembled WGS sequence"/>
</dbReference>
<proteinExistence type="predicted"/>
<sequence length="261" mass="27413">MSKAMPSRRNVVRSAAWTVPIVAVTAAAPAYAASCGTATYTWRLDWSNDNATDAFTTTYPAPTTLGGVQTGVATITGPAGTTPLKVTFSSQMQGTMSRDGDNLQLSSSLSPAADNVGGLNQGAGLNISHQSPIPNGRGNRQDISISFDRPVTGLTFTITDIDRQDGDWNDRVELTGTRTFSAPNVSGNGTNGTAPMFNNNAWRPRNNADNADNDSNDGNVTVTFGGTIAANTAIVMSFWNNSGNGNQRVFLSDFTFTALGC</sequence>
<dbReference type="STRING" id="748909.SAMN05192575_10574"/>
<dbReference type="PROSITE" id="PS51318">
    <property type="entry name" value="TAT"/>
    <property type="match status" value="1"/>
</dbReference>
<dbReference type="EMBL" id="FOKC01000005">
    <property type="protein sequence ID" value="SFB21210.1"/>
    <property type="molecule type" value="Genomic_DNA"/>
</dbReference>
<evidence type="ECO:0000313" key="2">
    <source>
        <dbReference type="EMBL" id="SFB21210.1"/>
    </source>
</evidence>
<name>A0A1I0Z9F7_9ACTN</name>
<reference evidence="2" key="1">
    <citation type="submission" date="2016-10" db="EMBL/GenBank/DDBJ databases">
        <authorList>
            <person name="de Groot N.N."/>
        </authorList>
    </citation>
    <scope>NUCLEOTIDE SEQUENCE [LARGE SCALE GENOMIC DNA]</scope>
    <source>
        <strain evidence="2">CGMCC 1.10697</strain>
    </source>
</reference>
<keyword evidence="1" id="KW-0732">Signal</keyword>
<dbReference type="AlphaFoldDB" id="A0A1I0Z9F7"/>
<evidence type="ECO:0000256" key="1">
    <source>
        <dbReference type="SAM" id="SignalP"/>
    </source>
</evidence>
<dbReference type="InterPro" id="IPR006311">
    <property type="entry name" value="TAT_signal"/>
</dbReference>
<feature type="chain" id="PRO_5011635099" evidence="1">
    <location>
        <begin position="33"/>
        <end position="261"/>
    </location>
</feature>
<protein>
    <submittedName>
        <fullName evidence="2">Uncharacterized protein</fullName>
    </submittedName>
</protein>
<organism evidence="2 3">
    <name type="scientific">Nocardioides alpinus</name>
    <dbReference type="NCBI Taxonomy" id="748909"/>
    <lineage>
        <taxon>Bacteria</taxon>
        <taxon>Bacillati</taxon>
        <taxon>Actinomycetota</taxon>
        <taxon>Actinomycetes</taxon>
        <taxon>Propionibacteriales</taxon>
        <taxon>Nocardioidaceae</taxon>
        <taxon>Nocardioides</taxon>
    </lineage>
</organism>
<gene>
    <name evidence="2" type="ORF">SAMN05192575_10574</name>
</gene>